<dbReference type="Proteomes" id="UP001552299">
    <property type="component" value="Unassembled WGS sequence"/>
</dbReference>
<protein>
    <recommendedName>
        <fullName evidence="3">CCHC-type domain-containing protein</fullName>
    </recommendedName>
</protein>
<dbReference type="PANTHER" id="PTHR31286:SF180">
    <property type="entry name" value="OS10G0362600 PROTEIN"/>
    <property type="match status" value="1"/>
</dbReference>
<evidence type="ECO:0000256" key="1">
    <source>
        <dbReference type="ARBA" id="ARBA00022734"/>
    </source>
</evidence>
<gene>
    <name evidence="4" type="ORF">M5K25_013427</name>
</gene>
<dbReference type="AlphaFoldDB" id="A0ABD0V0B9"/>
<sequence>MLMGGGSFICIFSSSSARDAVLNGGPWNIYCQLIGLSKWFPSFNPDSFEGLVTPIWVRLHQFPSLPLIYWDKKNITRIASMIGRPLWFDEITNEWGKSSYARVCVCLDISKQLPKGVWIQGIQGKFFQKCEFEEVPLLCYGCGLIGHKQEKCPINKSSDDLDVAGRGDFPINSDHAGIVGRVDKEEKSMEDDSKHPWVVVKRKSKPIIKRQANFQEAASHGMGSTMEARKRWRLKGSTFSVGERSGTKPVPARPSVASKLFQGIYFRDPLLEEQPREVKVHSSLKGKEVISSDTAVIGGDLIMNSKQQINLKKPLTWLSGYYGTFREDPELFQTDEETEPWNFYKRISSLKFGNEEETYGPFGCVKGTPFLFRGTTEIVGFHGCSNDDSYGHISAMGVYFKTEAVGVIGQPANPEELLK</sequence>
<evidence type="ECO:0000313" key="5">
    <source>
        <dbReference type="Proteomes" id="UP001552299"/>
    </source>
</evidence>
<keyword evidence="5" id="KW-1185">Reference proteome</keyword>
<feature type="domain" description="CCHC-type" evidence="3">
    <location>
        <begin position="139"/>
        <end position="153"/>
    </location>
</feature>
<evidence type="ECO:0000259" key="3">
    <source>
        <dbReference type="PROSITE" id="PS50158"/>
    </source>
</evidence>
<keyword evidence="1" id="KW-0430">Lectin</keyword>
<dbReference type="Pfam" id="PF01419">
    <property type="entry name" value="Jacalin"/>
    <property type="match status" value="1"/>
</dbReference>
<dbReference type="PROSITE" id="PS50158">
    <property type="entry name" value="ZF_CCHC"/>
    <property type="match status" value="1"/>
</dbReference>
<accession>A0ABD0V0B9</accession>
<dbReference type="SUPFAM" id="SSF51101">
    <property type="entry name" value="Mannose-binding lectins"/>
    <property type="match status" value="1"/>
</dbReference>
<evidence type="ECO:0000313" key="4">
    <source>
        <dbReference type="EMBL" id="KAL0915956.1"/>
    </source>
</evidence>
<dbReference type="GO" id="GO:0008270">
    <property type="term" value="F:zinc ion binding"/>
    <property type="evidence" value="ECO:0007669"/>
    <property type="project" value="UniProtKB-KW"/>
</dbReference>
<organism evidence="4 5">
    <name type="scientific">Dendrobium thyrsiflorum</name>
    <name type="common">Pinecone-like raceme dendrobium</name>
    <name type="synonym">Orchid</name>
    <dbReference type="NCBI Taxonomy" id="117978"/>
    <lineage>
        <taxon>Eukaryota</taxon>
        <taxon>Viridiplantae</taxon>
        <taxon>Streptophyta</taxon>
        <taxon>Embryophyta</taxon>
        <taxon>Tracheophyta</taxon>
        <taxon>Spermatophyta</taxon>
        <taxon>Magnoliopsida</taxon>
        <taxon>Liliopsida</taxon>
        <taxon>Asparagales</taxon>
        <taxon>Orchidaceae</taxon>
        <taxon>Epidendroideae</taxon>
        <taxon>Malaxideae</taxon>
        <taxon>Dendrobiinae</taxon>
        <taxon>Dendrobium</taxon>
    </lineage>
</organism>
<dbReference type="EMBL" id="JANQDX010000011">
    <property type="protein sequence ID" value="KAL0915956.1"/>
    <property type="molecule type" value="Genomic_DNA"/>
</dbReference>
<dbReference type="InterPro" id="IPR036404">
    <property type="entry name" value="Jacalin-like_lectin_dom_sf"/>
</dbReference>
<dbReference type="Gene3D" id="2.100.10.30">
    <property type="entry name" value="Jacalin-like lectin domain"/>
    <property type="match status" value="1"/>
</dbReference>
<comment type="caution">
    <text evidence="4">The sequence shown here is derived from an EMBL/GenBank/DDBJ whole genome shotgun (WGS) entry which is preliminary data.</text>
</comment>
<keyword evidence="2" id="KW-0863">Zinc-finger</keyword>
<dbReference type="InterPro" id="IPR025558">
    <property type="entry name" value="DUF4283"/>
</dbReference>
<name>A0ABD0V0B9_DENTH</name>
<evidence type="ECO:0000256" key="2">
    <source>
        <dbReference type="PROSITE-ProRule" id="PRU00047"/>
    </source>
</evidence>
<dbReference type="InterPro" id="IPR001229">
    <property type="entry name" value="Jacalin-like_lectin_dom"/>
</dbReference>
<reference evidence="4 5" key="1">
    <citation type="journal article" date="2024" name="Plant Biotechnol. J.">
        <title>Dendrobium thyrsiflorum genome and its molecular insights into genes involved in important horticultural traits.</title>
        <authorList>
            <person name="Chen B."/>
            <person name="Wang J.Y."/>
            <person name="Zheng P.J."/>
            <person name="Li K.L."/>
            <person name="Liang Y.M."/>
            <person name="Chen X.F."/>
            <person name="Zhang C."/>
            <person name="Zhao X."/>
            <person name="He X."/>
            <person name="Zhang G.Q."/>
            <person name="Liu Z.J."/>
            <person name="Xu Q."/>
        </authorList>
    </citation>
    <scope>NUCLEOTIDE SEQUENCE [LARGE SCALE GENOMIC DNA]</scope>
    <source>
        <strain evidence="4">GZMU011</strain>
    </source>
</reference>
<dbReference type="GO" id="GO:0030246">
    <property type="term" value="F:carbohydrate binding"/>
    <property type="evidence" value="ECO:0007669"/>
    <property type="project" value="UniProtKB-KW"/>
</dbReference>
<dbReference type="PANTHER" id="PTHR31286">
    <property type="entry name" value="GLYCINE-RICH CELL WALL STRUCTURAL PROTEIN 1.8-LIKE"/>
    <property type="match status" value="1"/>
</dbReference>
<dbReference type="InterPro" id="IPR040256">
    <property type="entry name" value="At4g02000-like"/>
</dbReference>
<keyword evidence="2" id="KW-0479">Metal-binding</keyword>
<proteinExistence type="predicted"/>
<dbReference type="InterPro" id="IPR001878">
    <property type="entry name" value="Znf_CCHC"/>
</dbReference>
<dbReference type="Pfam" id="PF14111">
    <property type="entry name" value="DUF4283"/>
    <property type="match status" value="1"/>
</dbReference>
<keyword evidence="2" id="KW-0862">Zinc</keyword>